<dbReference type="Gene3D" id="3.30.1490.100">
    <property type="entry name" value="DNA polymerase, Y-family, little finger domain"/>
    <property type="match status" value="1"/>
</dbReference>
<dbReference type="InterPro" id="IPR050116">
    <property type="entry name" value="DNA_polymerase-Y"/>
</dbReference>
<dbReference type="InterPro" id="IPR017961">
    <property type="entry name" value="DNA_pol_Y-fam_little_finger"/>
</dbReference>
<name>A0A158QHL4_RODNA</name>
<dbReference type="Gene3D" id="3.30.70.270">
    <property type="match status" value="1"/>
</dbReference>
<dbReference type="CDD" id="cd03586">
    <property type="entry name" value="PolY_Pol_IV_kappa"/>
    <property type="match status" value="1"/>
</dbReference>
<keyword evidence="6" id="KW-0479">Metal-binding</keyword>
<dbReference type="InterPro" id="IPR006642">
    <property type="entry name" value="Rad18_UBZ4"/>
</dbReference>
<evidence type="ECO:0000256" key="15">
    <source>
        <dbReference type="SAM" id="MobiDB-lite"/>
    </source>
</evidence>
<dbReference type="PROSITE" id="PS51908">
    <property type="entry name" value="ZF_UBZ4"/>
    <property type="match status" value="1"/>
</dbReference>
<reference evidence="18" key="1">
    <citation type="submission" date="2016-04" db="UniProtKB">
        <authorList>
            <consortium name="WormBaseParasite"/>
        </authorList>
    </citation>
    <scope>IDENTIFICATION</scope>
</reference>
<dbReference type="InterPro" id="IPR043128">
    <property type="entry name" value="Rev_trsase/Diguanyl_cyclase"/>
</dbReference>
<dbReference type="PANTHER" id="PTHR11076:SF33">
    <property type="entry name" value="DNA POLYMERASE KAPPA"/>
    <property type="match status" value="1"/>
</dbReference>
<dbReference type="FunFam" id="3.40.1170.60:FF:000002">
    <property type="entry name" value="Polymerase (DNA directed) kappa"/>
    <property type="match status" value="1"/>
</dbReference>
<dbReference type="InterPro" id="IPR022880">
    <property type="entry name" value="DNApol_IV"/>
</dbReference>
<dbReference type="Gene3D" id="3.30.160.60">
    <property type="entry name" value="Classic Zinc Finger"/>
    <property type="match status" value="1"/>
</dbReference>
<feature type="compositionally biased region" description="Low complexity" evidence="15">
    <location>
        <begin position="683"/>
        <end position="696"/>
    </location>
</feature>
<proteinExistence type="predicted"/>
<dbReference type="WBParaSite" id="HNAJ_0000759801-mRNA-1">
    <property type="protein sequence ID" value="HNAJ_0000759801-mRNA-1"/>
    <property type="gene ID" value="HNAJ_0000759801"/>
</dbReference>
<evidence type="ECO:0000256" key="7">
    <source>
        <dbReference type="ARBA" id="ARBA00022763"/>
    </source>
</evidence>
<feature type="region of interest" description="Disordered" evidence="15">
    <location>
        <begin position="683"/>
        <end position="712"/>
    </location>
</feature>
<evidence type="ECO:0000259" key="16">
    <source>
        <dbReference type="PROSITE" id="PS50173"/>
    </source>
</evidence>
<keyword evidence="11" id="KW-0239">DNA-directed DNA polymerase</keyword>
<dbReference type="GO" id="GO:0003684">
    <property type="term" value="F:damaged DNA binding"/>
    <property type="evidence" value="ECO:0007669"/>
    <property type="project" value="InterPro"/>
</dbReference>
<dbReference type="Gene3D" id="1.10.150.810">
    <property type="match status" value="2"/>
</dbReference>
<dbReference type="SUPFAM" id="SSF56672">
    <property type="entry name" value="DNA/RNA polymerases"/>
    <property type="match status" value="2"/>
</dbReference>
<dbReference type="FunFam" id="3.30.1490.100:FF:000004">
    <property type="entry name" value="DNA polymerase IV"/>
    <property type="match status" value="1"/>
</dbReference>
<evidence type="ECO:0000256" key="14">
    <source>
        <dbReference type="PROSITE-ProRule" id="PRU01256"/>
    </source>
</evidence>
<keyword evidence="5" id="KW-0235">DNA replication</keyword>
<evidence type="ECO:0000256" key="12">
    <source>
        <dbReference type="ARBA" id="ARBA00023204"/>
    </source>
</evidence>
<evidence type="ECO:0000256" key="1">
    <source>
        <dbReference type="ARBA" id="ARBA00012417"/>
    </source>
</evidence>
<dbReference type="InterPro" id="IPR036775">
    <property type="entry name" value="DNA_pol_Y-fam_lit_finger_sf"/>
</dbReference>
<feature type="region of interest" description="Disordered" evidence="15">
    <location>
        <begin position="244"/>
        <end position="275"/>
    </location>
</feature>
<keyword evidence="10" id="KW-0460">Magnesium</keyword>
<dbReference type="Gene3D" id="3.40.1170.60">
    <property type="match status" value="1"/>
</dbReference>
<dbReference type="GO" id="GO:0006260">
    <property type="term" value="P:DNA replication"/>
    <property type="evidence" value="ECO:0007669"/>
    <property type="project" value="UniProtKB-KW"/>
</dbReference>
<keyword evidence="7 14" id="KW-0227">DNA damage</keyword>
<evidence type="ECO:0000313" key="18">
    <source>
        <dbReference type="WBParaSite" id="HNAJ_0000759801-mRNA-1"/>
    </source>
</evidence>
<evidence type="ECO:0000256" key="6">
    <source>
        <dbReference type="ARBA" id="ARBA00022723"/>
    </source>
</evidence>
<dbReference type="SMART" id="SM00734">
    <property type="entry name" value="ZnF_Rad18"/>
    <property type="match status" value="1"/>
</dbReference>
<evidence type="ECO:0000256" key="13">
    <source>
        <dbReference type="ARBA" id="ARBA00049244"/>
    </source>
</evidence>
<dbReference type="InterPro" id="IPR001126">
    <property type="entry name" value="UmuC"/>
</dbReference>
<dbReference type="STRING" id="102285.A0A158QHL4"/>
<feature type="domain" description="UBZ4-type" evidence="17">
    <location>
        <begin position="645"/>
        <end position="675"/>
    </location>
</feature>
<dbReference type="EC" id="2.7.7.7" evidence="1"/>
<dbReference type="GO" id="GO:0003887">
    <property type="term" value="F:DNA-directed DNA polymerase activity"/>
    <property type="evidence" value="ECO:0007669"/>
    <property type="project" value="UniProtKB-KW"/>
</dbReference>
<accession>A0A158QHL4</accession>
<evidence type="ECO:0000256" key="4">
    <source>
        <dbReference type="ARBA" id="ARBA00022695"/>
    </source>
</evidence>
<dbReference type="GO" id="GO:0006281">
    <property type="term" value="P:DNA repair"/>
    <property type="evidence" value="ECO:0007669"/>
    <property type="project" value="UniProtKB-KW"/>
</dbReference>
<dbReference type="AlphaFoldDB" id="A0A158QHL4"/>
<organism evidence="18">
    <name type="scientific">Rodentolepis nana</name>
    <name type="common">Dwarf tapeworm</name>
    <name type="synonym">Hymenolepis nana</name>
    <dbReference type="NCBI Taxonomy" id="102285"/>
    <lineage>
        <taxon>Eukaryota</taxon>
        <taxon>Metazoa</taxon>
        <taxon>Spiralia</taxon>
        <taxon>Lophotrochozoa</taxon>
        <taxon>Platyhelminthes</taxon>
        <taxon>Cestoda</taxon>
        <taxon>Eucestoda</taxon>
        <taxon>Cyclophyllidea</taxon>
        <taxon>Hymenolepididae</taxon>
        <taxon>Rodentolepis</taxon>
    </lineage>
</organism>
<dbReference type="SUPFAM" id="SSF100879">
    <property type="entry name" value="Lesion bypass DNA polymerase (Y-family), little finger domain"/>
    <property type="match status" value="1"/>
</dbReference>
<dbReference type="PROSITE" id="PS50173">
    <property type="entry name" value="UMUC"/>
    <property type="match status" value="1"/>
</dbReference>
<dbReference type="PANTHER" id="PTHR11076">
    <property type="entry name" value="DNA REPAIR POLYMERASE UMUC / TRANSFERASE FAMILY MEMBER"/>
    <property type="match status" value="1"/>
</dbReference>
<evidence type="ECO:0000256" key="2">
    <source>
        <dbReference type="ARBA" id="ARBA00016178"/>
    </source>
</evidence>
<dbReference type="Pfam" id="PF11799">
    <property type="entry name" value="IMS_C"/>
    <property type="match status" value="1"/>
</dbReference>
<comment type="catalytic activity">
    <reaction evidence="13">
        <text>DNA(n) + a 2'-deoxyribonucleoside 5'-triphosphate = DNA(n+1) + diphosphate</text>
        <dbReference type="Rhea" id="RHEA:22508"/>
        <dbReference type="Rhea" id="RHEA-COMP:17339"/>
        <dbReference type="Rhea" id="RHEA-COMP:17340"/>
        <dbReference type="ChEBI" id="CHEBI:33019"/>
        <dbReference type="ChEBI" id="CHEBI:61560"/>
        <dbReference type="ChEBI" id="CHEBI:173112"/>
        <dbReference type="EC" id="2.7.7.7"/>
    </reaction>
</comment>
<keyword evidence="8 14" id="KW-0863">Zinc-finger</keyword>
<dbReference type="InterPro" id="IPR043502">
    <property type="entry name" value="DNA/RNA_pol_sf"/>
</dbReference>
<evidence type="ECO:0000256" key="3">
    <source>
        <dbReference type="ARBA" id="ARBA00022679"/>
    </source>
</evidence>
<keyword evidence="3" id="KW-0808">Transferase</keyword>
<keyword evidence="4" id="KW-0548">Nucleotidyltransferase</keyword>
<sequence>LARMRGINLHKAGMEGLDSETINKIIEENSKGSKFYENERRRGAILKEQVEEKLAKLRSLTPSDIEAGEKEADKLLRNFSAERRFDRCIIHIDMDAFYAAVEMRDDPSLRLKPLAVGSQSMLSTSNYLARRYGVRAAMPGFLGKKLCPQLTIVPPDFVKYTEVSRTVRSVLGEYCDGGASGLVVMSLDEVYLNITQHLKQRADWPPDRRTYWPRVAPKTPLLVCKCAKNNADSTVADLLVTSSASNSPSKFASTSSNQGNSRSSTTSSTTACSNTPPSTISLVVGKDEALATCLLCGMLIKTGPRVFGTSAEEAVREMRFRVFCATKLTCSAGIAPNSLIAKIASDLNKPNGQYSIEPTLEAIEAFISSLPIRKVGHIIPCEHWVVPLFLFGAESGGYKSAKVPGIGYVTECKLKAFGVEMIVDLWKKRGALYHLTSPTAMHYYMRITLGHCEDEWAEGEGPHIAGFSGHRSSHQKSMSTERTFQDCSDMDTLLAKCRKLCVSLVKDMNEAHVKGKTVTMKLKLDTFEVRSRSQTLPDYTCSIDIIFQCASEILKDEVKAELANNSKALTLRLMGVKISNLVPSAMCQQFRQETLESAFDRGFKGAKDEEKCEEIPNTSIPETTSSIITTVKESTSANEDNEFSTTVCPVCSKELKLKDLEQMNDHLDTCLSRQTVLEAVQETFTSPQPSTSKPPSVAVKRPARPTGFGGPLDKYFRIE</sequence>
<protein>
    <recommendedName>
        <fullName evidence="2">DNA polymerase kappa</fullName>
        <ecNumber evidence="1">2.7.7.7</ecNumber>
    </recommendedName>
</protein>
<dbReference type="GO" id="GO:0005634">
    <property type="term" value="C:nucleus"/>
    <property type="evidence" value="ECO:0007669"/>
    <property type="project" value="TreeGrafter"/>
</dbReference>
<keyword evidence="12 14" id="KW-0234">DNA repair</keyword>
<keyword evidence="9" id="KW-0862">Zinc</keyword>
<evidence type="ECO:0000256" key="11">
    <source>
        <dbReference type="ARBA" id="ARBA00022932"/>
    </source>
</evidence>
<dbReference type="FunFam" id="1.10.150.810:FF:000003">
    <property type="entry name" value="DNA polymerase kappa subunit"/>
    <property type="match status" value="1"/>
</dbReference>
<dbReference type="GO" id="GO:0008270">
    <property type="term" value="F:zinc ion binding"/>
    <property type="evidence" value="ECO:0007669"/>
    <property type="project" value="UniProtKB-KW"/>
</dbReference>
<evidence type="ECO:0000259" key="17">
    <source>
        <dbReference type="PROSITE" id="PS51908"/>
    </source>
</evidence>
<evidence type="ECO:0000256" key="5">
    <source>
        <dbReference type="ARBA" id="ARBA00022705"/>
    </source>
</evidence>
<feature type="domain" description="UmuC" evidence="16">
    <location>
        <begin position="89"/>
        <end position="379"/>
    </location>
</feature>
<evidence type="ECO:0000256" key="10">
    <source>
        <dbReference type="ARBA" id="ARBA00022842"/>
    </source>
</evidence>
<evidence type="ECO:0000256" key="9">
    <source>
        <dbReference type="ARBA" id="ARBA00022833"/>
    </source>
</evidence>
<evidence type="ECO:0000256" key="8">
    <source>
        <dbReference type="ARBA" id="ARBA00022771"/>
    </source>
</evidence>
<dbReference type="Pfam" id="PF00817">
    <property type="entry name" value="IMS"/>
    <property type="match status" value="1"/>
</dbReference>
<dbReference type="GO" id="GO:0042276">
    <property type="term" value="P:error-prone translesion synthesis"/>
    <property type="evidence" value="ECO:0007669"/>
    <property type="project" value="TreeGrafter"/>
</dbReference>